<name>A0A1A7ZE64_NOTFU</name>
<reference evidence="1" key="2">
    <citation type="submission" date="2016-06" db="EMBL/GenBank/DDBJ databases">
        <title>The genome of a short-lived fish provides insights into sex chromosome evolution and the genetic control of aging.</title>
        <authorList>
            <person name="Reichwald K."/>
            <person name="Felder M."/>
            <person name="Petzold A."/>
            <person name="Koch P."/>
            <person name="Groth M."/>
            <person name="Platzer M."/>
        </authorList>
    </citation>
    <scope>NUCLEOTIDE SEQUENCE</scope>
    <source>
        <tissue evidence="1">Brain</tissue>
    </source>
</reference>
<evidence type="ECO:0000313" key="1">
    <source>
        <dbReference type="EMBL" id="SBP40606.1"/>
    </source>
</evidence>
<dbReference type="EMBL" id="HADY01002121">
    <property type="protein sequence ID" value="SBP40606.1"/>
    <property type="molecule type" value="Transcribed_RNA"/>
</dbReference>
<feature type="non-terminal residue" evidence="1">
    <location>
        <position position="153"/>
    </location>
</feature>
<protein>
    <submittedName>
        <fullName evidence="1">Uncharacterized protein</fullName>
    </submittedName>
</protein>
<accession>A0A1A7ZE64</accession>
<gene>
    <name evidence="1" type="primary">Nfu_g_1_011073</name>
</gene>
<organism evidence="1">
    <name type="scientific">Nothobranchius furzeri</name>
    <name type="common">Turquoise killifish</name>
    <dbReference type="NCBI Taxonomy" id="105023"/>
    <lineage>
        <taxon>Eukaryota</taxon>
        <taxon>Metazoa</taxon>
        <taxon>Chordata</taxon>
        <taxon>Craniata</taxon>
        <taxon>Vertebrata</taxon>
        <taxon>Euteleostomi</taxon>
        <taxon>Actinopterygii</taxon>
        <taxon>Neopterygii</taxon>
        <taxon>Teleostei</taxon>
        <taxon>Neoteleostei</taxon>
        <taxon>Acanthomorphata</taxon>
        <taxon>Ovalentaria</taxon>
        <taxon>Atherinomorphae</taxon>
        <taxon>Cyprinodontiformes</taxon>
        <taxon>Nothobranchiidae</taxon>
        <taxon>Nothobranchius</taxon>
    </lineage>
</organism>
<reference evidence="1" key="1">
    <citation type="submission" date="2016-05" db="EMBL/GenBank/DDBJ databases">
        <authorList>
            <person name="Lavstsen T."/>
            <person name="Jespersen J.S."/>
        </authorList>
    </citation>
    <scope>NUCLEOTIDE SEQUENCE</scope>
    <source>
        <tissue evidence="1">Brain</tissue>
    </source>
</reference>
<proteinExistence type="predicted"/>
<dbReference type="AlphaFoldDB" id="A0A1A7ZE64"/>
<sequence length="153" mass="16785">MLLATLLYTCLICGFQLNLLSITIPRNLCSVTCSISHPSICSLTSVLLAIPNNIHFVFAIFNVSLFSINHSLMTHISIWTILSNSLILSPAQKIVVSSANKTNVSVFVTLLKSLIYNKNNFGPNTDPCGTPQTMSNHVDEHSPNFTNCLLCCR</sequence>